<dbReference type="EMBL" id="DF830084">
    <property type="protein sequence ID" value="GAK67256.1"/>
    <property type="molecule type" value="Genomic_DNA"/>
</dbReference>
<keyword evidence="2" id="KW-1185">Reference proteome</keyword>
<evidence type="ECO:0000313" key="2">
    <source>
        <dbReference type="Proteomes" id="UP000053758"/>
    </source>
</evidence>
<dbReference type="Pfam" id="PF14616">
    <property type="entry name" value="Rua1_C"/>
    <property type="match status" value="1"/>
</dbReference>
<proteinExistence type="predicted"/>
<dbReference type="PANTHER" id="PTHR28125">
    <property type="entry name" value="MEIOTIC EXPRESSION UP-REGULATED PROTEIN 26"/>
    <property type="match status" value="1"/>
</dbReference>
<accession>A0A081CKR0</accession>
<dbReference type="PANTHER" id="PTHR28125:SF2">
    <property type="entry name" value="MEIOTIC EXPRESSION UP-REGULATED PROTEIN 26"/>
    <property type="match status" value="1"/>
</dbReference>
<dbReference type="Proteomes" id="UP000053758">
    <property type="component" value="Unassembled WGS sequence"/>
</dbReference>
<gene>
    <name evidence="1" type="ORF">PAN0_017d5483</name>
</gene>
<sequence length="745" mass="80996">MQRRDSLRAHRYHPDQYPSTRTPSSSSFSSSSTSPSSSAPLHNNNNNNNTTLPPITFITEYAGRSRSSFASSSNPVSCPSSPHSISSRSSGPKEPQSPIDGQPLLGAMRSTTAAHPSSSSFSHRSNPSVMPHEHASASDSYHSAPAHSNSSHHARPVEDGSHLWGDGMKGIWPSLTGAPHNKSRVMAAPAATKGDHLEPARPSDVEAASSIWDIPRETITMTMGFQGQYEVPSLHSQPTWQQQQQQGQQQQQHMPSYNNVAEDGHHAQMDHPSSYSSVPAPSGMAGPTGESRSRVGSDAAALADRHYARRPNYQHGRPLDAPADASNGGQWWPAESHAVDEASAQGYYGARRLQPPPLPETRSAPRPGWSNPGGFEISGYEFPQSSLGKRQYDEETMGASSHGNLADGSDGAARRYSLASNMSFSRPSAPVGNAINSYRPAHTDPRRPSLPSDPYNVQQPAPATQRAGYSSSQQWSPWGGASSHSGVPAGMSASASSPSLPGWRDHAPMRYGIEAGYPSPSGMAGGDKRQQRDRSSSSASAVQQANTLANTPYQITTDIVLRAPPGSKMEDVYYDQHCEMRTGMPDPPASDFEVENEDDRPRRQTDKLRFPGDLYTPRWVRGAGNAREAWCDRCENGNWLQLKNSQYWYDQVHKHGISSVSGLRFTAPTHLKVYADAAGTVEGKCHQCKEWILICTAKRRRNFAAFFKHAHACHSYRKASAVGNGPYVEHNPGGHRNKKGHHSPM</sequence>
<dbReference type="AlphaFoldDB" id="A0A081CKR0"/>
<dbReference type="GeneID" id="26306341"/>
<dbReference type="InterPro" id="IPR028012">
    <property type="entry name" value="Rua1_C"/>
</dbReference>
<name>A0A081CKR0_PSEA2</name>
<dbReference type="RefSeq" id="XP_014654543.1">
    <property type="nucleotide sequence ID" value="XM_014799057.1"/>
</dbReference>
<protein>
    <submittedName>
        <fullName evidence="1">Uncharacterized protein</fullName>
    </submittedName>
</protein>
<evidence type="ECO:0000313" key="1">
    <source>
        <dbReference type="EMBL" id="GAK67256.1"/>
    </source>
</evidence>
<dbReference type="OrthoDB" id="5595379at2759"/>
<reference evidence="2" key="1">
    <citation type="journal article" date="2014" name="Genome Announc.">
        <title>Draft Genome Sequence of the Yeast Pseudozyma antarctica Type Strain JCM10317, a Producer of the Glycolipid Biosurfactants, Mannosylerythritol Lipids.</title>
        <authorList>
            <person name="Saika A."/>
            <person name="Koike H."/>
            <person name="Hori T."/>
            <person name="Fukuoka T."/>
            <person name="Sato S."/>
            <person name="Habe H."/>
            <person name="Kitamoto D."/>
            <person name="Morita T."/>
        </authorList>
    </citation>
    <scope>NUCLEOTIDE SEQUENCE [LARGE SCALE GENOMIC DNA]</scope>
    <source>
        <strain evidence="2">JCM 10317</strain>
    </source>
</reference>
<dbReference type="HOGENOM" id="CLU_376475_0_0_1"/>
<organism evidence="1 2">
    <name type="scientific">Pseudozyma antarctica</name>
    <name type="common">Yeast</name>
    <name type="synonym">Candida antarctica</name>
    <dbReference type="NCBI Taxonomy" id="84753"/>
    <lineage>
        <taxon>Eukaryota</taxon>
        <taxon>Fungi</taxon>
        <taxon>Dikarya</taxon>
        <taxon>Basidiomycota</taxon>
        <taxon>Ustilaginomycotina</taxon>
        <taxon>Ustilaginomycetes</taxon>
        <taxon>Ustilaginales</taxon>
        <taxon>Ustilaginaceae</taxon>
        <taxon>Moesziomyces</taxon>
    </lineage>
</organism>